<comment type="similarity">
    <text evidence="1 6">Belongs to the sigma-70 factor family. ECF subfamily.</text>
</comment>
<reference evidence="10 13" key="1">
    <citation type="submission" date="2015-09" db="EMBL/GenBank/DDBJ databases">
        <authorList>
            <consortium name="Pathogen Informatics"/>
        </authorList>
    </citation>
    <scope>NUCLEOTIDE SEQUENCE [LARGE SCALE GENOMIC DNA]</scope>
    <source>
        <strain evidence="10 13">2789STDY5834946</strain>
    </source>
</reference>
<keyword evidence="7" id="KW-0175">Coiled coil</keyword>
<reference evidence="14 15" key="2">
    <citation type="journal article" date="2019" name="Nat. Med.">
        <title>A library of human gut bacterial isolates paired with longitudinal multiomics data enables mechanistic microbiome research.</title>
        <authorList>
            <person name="Poyet M."/>
            <person name="Groussin M."/>
            <person name="Gibbons S.M."/>
            <person name="Avila-Pacheco J."/>
            <person name="Jiang X."/>
            <person name="Kearney S.M."/>
            <person name="Perrotta A.R."/>
            <person name="Berdy B."/>
            <person name="Zhao S."/>
            <person name="Lieberman T.D."/>
            <person name="Swanson P.K."/>
            <person name="Smith M."/>
            <person name="Roesemann S."/>
            <person name="Alexander J.E."/>
            <person name="Rich S.A."/>
            <person name="Livny J."/>
            <person name="Vlamakis H."/>
            <person name="Clish C."/>
            <person name="Bullock K."/>
            <person name="Deik A."/>
            <person name="Scott J."/>
            <person name="Pierce K.A."/>
            <person name="Xavier R.J."/>
            <person name="Alm E.J."/>
        </authorList>
    </citation>
    <scope>NUCLEOTIDE SEQUENCE [LARGE SCALE GENOMIC DNA]</scope>
    <source>
        <strain evidence="12 15">BIOML-A21</strain>
        <strain evidence="11 14">BIOML-A25</strain>
    </source>
</reference>
<dbReference type="EMBL" id="CZBL01000003">
    <property type="protein sequence ID" value="CUP77065.1"/>
    <property type="molecule type" value="Genomic_DNA"/>
</dbReference>
<dbReference type="EMBL" id="VVYJ01000016">
    <property type="protein sequence ID" value="KAA5472112.1"/>
    <property type="molecule type" value="Genomic_DNA"/>
</dbReference>
<dbReference type="SUPFAM" id="SSF88659">
    <property type="entry name" value="Sigma3 and sigma4 domains of RNA polymerase sigma factors"/>
    <property type="match status" value="1"/>
</dbReference>
<dbReference type="AlphaFoldDB" id="A0A174R1M7"/>
<evidence type="ECO:0000256" key="1">
    <source>
        <dbReference type="ARBA" id="ARBA00010641"/>
    </source>
</evidence>
<evidence type="ECO:0000256" key="7">
    <source>
        <dbReference type="SAM" id="Coils"/>
    </source>
</evidence>
<dbReference type="NCBIfam" id="TIGR02937">
    <property type="entry name" value="sigma70-ECF"/>
    <property type="match status" value="1"/>
</dbReference>
<feature type="coiled-coil region" evidence="7">
    <location>
        <begin position="115"/>
        <end position="142"/>
    </location>
</feature>
<dbReference type="CDD" id="cd06171">
    <property type="entry name" value="Sigma70_r4"/>
    <property type="match status" value="1"/>
</dbReference>
<dbReference type="Proteomes" id="UP000095725">
    <property type="component" value="Unassembled WGS sequence"/>
</dbReference>
<dbReference type="Gene3D" id="1.10.1740.10">
    <property type="match status" value="1"/>
</dbReference>
<dbReference type="PANTHER" id="PTHR43133">
    <property type="entry name" value="RNA POLYMERASE ECF-TYPE SIGMA FACTO"/>
    <property type="match status" value="1"/>
</dbReference>
<dbReference type="InterPro" id="IPR013249">
    <property type="entry name" value="RNA_pol_sigma70_r4_t2"/>
</dbReference>
<evidence type="ECO:0000313" key="14">
    <source>
        <dbReference type="Proteomes" id="UP000427825"/>
    </source>
</evidence>
<dbReference type="InterPro" id="IPR014284">
    <property type="entry name" value="RNA_pol_sigma-70_dom"/>
</dbReference>
<dbReference type="InterPro" id="IPR013325">
    <property type="entry name" value="RNA_pol_sigma_r2"/>
</dbReference>
<keyword evidence="5 6" id="KW-0804">Transcription</keyword>
<evidence type="ECO:0000313" key="13">
    <source>
        <dbReference type="Proteomes" id="UP000095725"/>
    </source>
</evidence>
<dbReference type="Proteomes" id="UP000491168">
    <property type="component" value="Unassembled WGS sequence"/>
</dbReference>
<gene>
    <name evidence="10" type="primary">rpoE_8</name>
    <name evidence="10" type="ORF">ERS852558_00928</name>
    <name evidence="12" type="ORF">F2Y35_13715</name>
    <name evidence="11" type="ORF">F2Y39_20355</name>
</gene>
<accession>A0A174R1M7</accession>
<dbReference type="GO" id="GO:0006352">
    <property type="term" value="P:DNA-templated transcription initiation"/>
    <property type="evidence" value="ECO:0007669"/>
    <property type="project" value="InterPro"/>
</dbReference>
<dbReference type="PROSITE" id="PS01063">
    <property type="entry name" value="SIGMA70_ECF"/>
    <property type="match status" value="1"/>
</dbReference>
<protein>
    <recommendedName>
        <fullName evidence="6">RNA polymerase sigma factor</fullName>
    </recommendedName>
</protein>
<dbReference type="EMBL" id="VVYF01000013">
    <property type="protein sequence ID" value="KAA5490819.1"/>
    <property type="molecule type" value="Genomic_DNA"/>
</dbReference>
<evidence type="ECO:0000313" key="12">
    <source>
        <dbReference type="EMBL" id="KAA5490819.1"/>
    </source>
</evidence>
<evidence type="ECO:0000259" key="9">
    <source>
        <dbReference type="Pfam" id="PF08281"/>
    </source>
</evidence>
<dbReference type="InterPro" id="IPR007627">
    <property type="entry name" value="RNA_pol_sigma70_r2"/>
</dbReference>
<evidence type="ECO:0000259" key="8">
    <source>
        <dbReference type="Pfam" id="PF04542"/>
    </source>
</evidence>
<evidence type="ECO:0000256" key="3">
    <source>
        <dbReference type="ARBA" id="ARBA00023082"/>
    </source>
</evidence>
<dbReference type="GO" id="GO:0003677">
    <property type="term" value="F:DNA binding"/>
    <property type="evidence" value="ECO:0007669"/>
    <property type="project" value="UniProtKB-KW"/>
</dbReference>
<evidence type="ECO:0000256" key="6">
    <source>
        <dbReference type="RuleBase" id="RU000716"/>
    </source>
</evidence>
<evidence type="ECO:0000256" key="2">
    <source>
        <dbReference type="ARBA" id="ARBA00023015"/>
    </source>
</evidence>
<sequence length="185" mass="21869">MEQEDEIYYITRILDGETEYFSVLLDRYSRPLYSLIVQIVGCPEDAEELLQDVFLKAFRNLSGYKQECRFSTWLYRIAYNTSISATRKRKQEFLYIEESAINNVPDEKIDEMIALGGDEEQIECLRKAIDQLEGEEKALITLFYYEEKSLEEISEILKITVGNVKVRLYRTRKKIYVLMNGKINR</sequence>
<evidence type="ECO:0000313" key="15">
    <source>
        <dbReference type="Proteomes" id="UP000491168"/>
    </source>
</evidence>
<evidence type="ECO:0000256" key="4">
    <source>
        <dbReference type="ARBA" id="ARBA00023125"/>
    </source>
</evidence>
<dbReference type="Pfam" id="PF04542">
    <property type="entry name" value="Sigma70_r2"/>
    <property type="match status" value="1"/>
</dbReference>
<keyword evidence="3 6" id="KW-0731">Sigma factor</keyword>
<dbReference type="InterPro" id="IPR013324">
    <property type="entry name" value="RNA_pol_sigma_r3/r4-like"/>
</dbReference>
<dbReference type="SUPFAM" id="SSF88946">
    <property type="entry name" value="Sigma2 domain of RNA polymerase sigma factors"/>
    <property type="match status" value="1"/>
</dbReference>
<evidence type="ECO:0000313" key="10">
    <source>
        <dbReference type="EMBL" id="CUP77065.1"/>
    </source>
</evidence>
<keyword evidence="4 6" id="KW-0238">DNA-binding</keyword>
<dbReference type="Proteomes" id="UP000427825">
    <property type="component" value="Unassembled WGS sequence"/>
</dbReference>
<evidence type="ECO:0000313" key="11">
    <source>
        <dbReference type="EMBL" id="KAA5472112.1"/>
    </source>
</evidence>
<dbReference type="Pfam" id="PF08281">
    <property type="entry name" value="Sigma70_r4_2"/>
    <property type="match status" value="1"/>
</dbReference>
<feature type="domain" description="RNA polymerase sigma factor 70 region 4 type 2" evidence="9">
    <location>
        <begin position="123"/>
        <end position="175"/>
    </location>
</feature>
<dbReference type="Gene3D" id="1.10.10.10">
    <property type="entry name" value="Winged helix-like DNA-binding domain superfamily/Winged helix DNA-binding domain"/>
    <property type="match status" value="1"/>
</dbReference>
<dbReference type="InterPro" id="IPR036388">
    <property type="entry name" value="WH-like_DNA-bd_sf"/>
</dbReference>
<feature type="domain" description="RNA polymerase sigma-70 region 2" evidence="8">
    <location>
        <begin position="24"/>
        <end position="90"/>
    </location>
</feature>
<evidence type="ECO:0000256" key="5">
    <source>
        <dbReference type="ARBA" id="ARBA00023163"/>
    </source>
</evidence>
<dbReference type="InterPro" id="IPR000838">
    <property type="entry name" value="RNA_pol_sigma70_ECF_CS"/>
</dbReference>
<proteinExistence type="inferred from homology"/>
<keyword evidence="2 6" id="KW-0805">Transcription regulation</keyword>
<dbReference type="PANTHER" id="PTHR43133:SF45">
    <property type="entry name" value="RNA POLYMERASE ECF-TYPE SIGMA FACTOR"/>
    <property type="match status" value="1"/>
</dbReference>
<dbReference type="InterPro" id="IPR039425">
    <property type="entry name" value="RNA_pol_sigma-70-like"/>
</dbReference>
<organism evidence="10 13">
    <name type="scientific">Bacteroides caccae</name>
    <dbReference type="NCBI Taxonomy" id="47678"/>
    <lineage>
        <taxon>Bacteria</taxon>
        <taxon>Pseudomonadati</taxon>
        <taxon>Bacteroidota</taxon>
        <taxon>Bacteroidia</taxon>
        <taxon>Bacteroidales</taxon>
        <taxon>Bacteroidaceae</taxon>
        <taxon>Bacteroides</taxon>
    </lineage>
</organism>
<name>A0A174R1M7_9BACE</name>
<dbReference type="RefSeq" id="WP_055255992.1">
    <property type="nucleotide sequence ID" value="NZ_CAXSSI010000043.1"/>
</dbReference>
<dbReference type="GO" id="GO:0016987">
    <property type="term" value="F:sigma factor activity"/>
    <property type="evidence" value="ECO:0007669"/>
    <property type="project" value="UniProtKB-KW"/>
</dbReference>